<keyword evidence="2" id="KW-0012">Acyltransferase</keyword>
<dbReference type="InterPro" id="IPR050680">
    <property type="entry name" value="YpeA/RimI_acetyltransf"/>
</dbReference>
<accession>A0ABU3XEU0</accession>
<protein>
    <submittedName>
        <fullName evidence="4">GNAT family N-acetyltransferase</fullName>
    </submittedName>
</protein>
<evidence type="ECO:0000256" key="2">
    <source>
        <dbReference type="ARBA" id="ARBA00023315"/>
    </source>
</evidence>
<evidence type="ECO:0000259" key="3">
    <source>
        <dbReference type="PROSITE" id="PS51186"/>
    </source>
</evidence>
<gene>
    <name evidence="4" type="ORF">RYX56_18745</name>
</gene>
<dbReference type="Pfam" id="PF13420">
    <property type="entry name" value="Acetyltransf_4"/>
    <property type="match status" value="1"/>
</dbReference>
<feature type="domain" description="N-acetyltransferase" evidence="3">
    <location>
        <begin position="1"/>
        <end position="166"/>
    </location>
</feature>
<dbReference type="RefSeq" id="WP_317123574.1">
    <property type="nucleotide sequence ID" value="NZ_JAWJBA010000009.1"/>
</dbReference>
<dbReference type="CDD" id="cd04301">
    <property type="entry name" value="NAT_SF"/>
    <property type="match status" value="1"/>
</dbReference>
<reference evidence="4 5" key="1">
    <citation type="submission" date="2023-10" db="EMBL/GenBank/DDBJ databases">
        <title>Screening of Alkalihalobacillus lindianensis BZ-TG-R113 and Its Alleviation of Salt Stress on Rapeseed Growth.</title>
        <authorList>
            <person name="Zhao B."/>
            <person name="Guo T."/>
        </authorList>
    </citation>
    <scope>NUCLEOTIDE SEQUENCE [LARGE SCALE GENOMIC DNA]</scope>
    <source>
        <strain evidence="4 5">BZ-TG-R113</strain>
    </source>
</reference>
<keyword evidence="5" id="KW-1185">Reference proteome</keyword>
<evidence type="ECO:0000256" key="1">
    <source>
        <dbReference type="ARBA" id="ARBA00022679"/>
    </source>
</evidence>
<dbReference type="InterPro" id="IPR016181">
    <property type="entry name" value="Acyl_CoA_acyltransferase"/>
</dbReference>
<dbReference type="PROSITE" id="PS51186">
    <property type="entry name" value="GNAT"/>
    <property type="match status" value="1"/>
</dbReference>
<dbReference type="InterPro" id="IPR000182">
    <property type="entry name" value="GNAT_dom"/>
</dbReference>
<evidence type="ECO:0000313" key="5">
    <source>
        <dbReference type="Proteomes" id="UP001287282"/>
    </source>
</evidence>
<dbReference type="Proteomes" id="UP001287282">
    <property type="component" value="Unassembled WGS sequence"/>
</dbReference>
<dbReference type="EMBL" id="JAWJBA010000009">
    <property type="protein sequence ID" value="MDV2686411.1"/>
    <property type="molecule type" value="Genomic_DNA"/>
</dbReference>
<comment type="caution">
    <text evidence="4">The sequence shown here is derived from an EMBL/GenBank/DDBJ whole genome shotgun (WGS) entry which is preliminary data.</text>
</comment>
<dbReference type="SUPFAM" id="SSF55729">
    <property type="entry name" value="Acyl-CoA N-acyltransferases (Nat)"/>
    <property type="match status" value="1"/>
</dbReference>
<sequence>MEIRQLNRIDAEEYLSIRLEALQNSPYAFASSYEEEKNQTAEKYKNRFETPIHTFTFGAFEESQLVGVVTLVKEQLLKLSHRANIVAMYIKPENRGNGIGKALISKVIEKAYNLEGIEQIYLTVVTTNVPAKKLYTSSGFEVFGKEKRALKFDNTYYDEEHMVLFL</sequence>
<name>A0ABU3XEU0_9BACI</name>
<dbReference type="PANTHER" id="PTHR43420">
    <property type="entry name" value="ACETYLTRANSFERASE"/>
    <property type="match status" value="1"/>
</dbReference>
<keyword evidence="1" id="KW-0808">Transferase</keyword>
<dbReference type="Gene3D" id="3.40.630.30">
    <property type="match status" value="1"/>
</dbReference>
<evidence type="ECO:0000313" key="4">
    <source>
        <dbReference type="EMBL" id="MDV2686411.1"/>
    </source>
</evidence>
<proteinExistence type="predicted"/>
<organism evidence="4 5">
    <name type="scientific">Alkalihalophilus lindianensis</name>
    <dbReference type="NCBI Taxonomy" id="1630542"/>
    <lineage>
        <taxon>Bacteria</taxon>
        <taxon>Bacillati</taxon>
        <taxon>Bacillota</taxon>
        <taxon>Bacilli</taxon>
        <taxon>Bacillales</taxon>
        <taxon>Bacillaceae</taxon>
        <taxon>Alkalihalophilus</taxon>
    </lineage>
</organism>